<evidence type="ECO:0000313" key="6">
    <source>
        <dbReference type="EMBL" id="KAG3212998.1"/>
    </source>
</evidence>
<dbReference type="Proteomes" id="UP000735874">
    <property type="component" value="Unassembled WGS sequence"/>
</dbReference>
<reference evidence="2" key="2">
    <citation type="submission" date="2018-10" db="EMBL/GenBank/DDBJ databases">
        <title>Effector identification in a new, highly contiguous assembly of the strawberry crown rot pathogen Phytophthora cactorum.</title>
        <authorList>
            <person name="Armitage A.D."/>
            <person name="Nellist C.F."/>
            <person name="Bates H."/>
            <person name="Vickerstaff R.J."/>
            <person name="Harrison R.J."/>
        </authorList>
    </citation>
    <scope>NUCLEOTIDE SEQUENCE</scope>
    <source>
        <strain evidence="2">15-7</strain>
        <strain evidence="3">4032</strain>
        <strain evidence="4">4040</strain>
        <strain evidence="5">P415</strain>
        <strain evidence="6">P421</strain>
    </source>
</reference>
<proteinExistence type="predicted"/>
<feature type="compositionally biased region" description="Gly residues" evidence="1">
    <location>
        <begin position="15"/>
        <end position="24"/>
    </location>
</feature>
<comment type="caution">
    <text evidence="7">The sequence shown here is derived from an EMBL/GenBank/DDBJ whole genome shotgun (WGS) entry which is preliminary data.</text>
</comment>
<dbReference type="EMBL" id="RCMG01000765">
    <property type="protein sequence ID" value="KAG2848535.1"/>
    <property type="molecule type" value="Genomic_DNA"/>
</dbReference>
<dbReference type="EMBL" id="RCML01001685">
    <property type="protein sequence ID" value="KAG2960971.1"/>
    <property type="molecule type" value="Genomic_DNA"/>
</dbReference>
<dbReference type="Proteomes" id="UP000760860">
    <property type="component" value="Unassembled WGS sequence"/>
</dbReference>
<feature type="compositionally biased region" description="Acidic residues" evidence="1">
    <location>
        <begin position="35"/>
        <end position="47"/>
    </location>
</feature>
<dbReference type="STRING" id="29920.A0A329R820"/>
<name>A0A329R820_9STRA</name>
<gene>
    <name evidence="7" type="ORF">PC110_g23015</name>
    <name evidence="2" type="ORF">PC113_g17567</name>
    <name evidence="3" type="ORF">PC115_g16993</name>
    <name evidence="4" type="ORF">PC117_g18104</name>
    <name evidence="5" type="ORF">PC118_g22217</name>
    <name evidence="6" type="ORF">PC129_g16059</name>
</gene>
<dbReference type="Proteomes" id="UP000774804">
    <property type="component" value="Unassembled WGS sequence"/>
</dbReference>
<keyword evidence="8" id="KW-1185">Reference proteome</keyword>
<evidence type="ECO:0000313" key="8">
    <source>
        <dbReference type="Proteomes" id="UP000251314"/>
    </source>
</evidence>
<accession>A0A329R820</accession>
<organism evidence="7 8">
    <name type="scientific">Phytophthora cactorum</name>
    <dbReference type="NCBI Taxonomy" id="29920"/>
    <lineage>
        <taxon>Eukaryota</taxon>
        <taxon>Sar</taxon>
        <taxon>Stramenopiles</taxon>
        <taxon>Oomycota</taxon>
        <taxon>Peronosporomycetes</taxon>
        <taxon>Peronosporales</taxon>
        <taxon>Peronosporaceae</taxon>
        <taxon>Phytophthora</taxon>
    </lineage>
</organism>
<dbReference type="EMBL" id="MJFZ01002715">
    <property type="protein sequence ID" value="RAW20543.1"/>
    <property type="molecule type" value="Genomic_DNA"/>
</dbReference>
<dbReference type="EMBL" id="RCMI01000777">
    <property type="protein sequence ID" value="KAG2897930.1"/>
    <property type="molecule type" value="Genomic_DNA"/>
</dbReference>
<dbReference type="VEuPathDB" id="FungiDB:PC110_g23015"/>
<protein>
    <submittedName>
        <fullName evidence="7">Uncharacterized protein</fullName>
    </submittedName>
</protein>
<evidence type="ECO:0000313" key="7">
    <source>
        <dbReference type="EMBL" id="RAW20543.1"/>
    </source>
</evidence>
<evidence type="ECO:0000256" key="1">
    <source>
        <dbReference type="SAM" id="MobiDB-lite"/>
    </source>
</evidence>
<evidence type="ECO:0000313" key="2">
    <source>
        <dbReference type="EMBL" id="KAG2848535.1"/>
    </source>
</evidence>
<dbReference type="OrthoDB" id="10340778at2759"/>
<evidence type="ECO:0000313" key="4">
    <source>
        <dbReference type="EMBL" id="KAG2915092.1"/>
    </source>
</evidence>
<feature type="region of interest" description="Disordered" evidence="1">
    <location>
        <begin position="1"/>
        <end position="58"/>
    </location>
</feature>
<dbReference type="EMBL" id="RCMK01000713">
    <property type="protein sequence ID" value="KAG2915092.1"/>
    <property type="molecule type" value="Genomic_DNA"/>
</dbReference>
<dbReference type="Proteomes" id="UP000736787">
    <property type="component" value="Unassembled WGS sequence"/>
</dbReference>
<dbReference type="Proteomes" id="UP000251314">
    <property type="component" value="Unassembled WGS sequence"/>
</dbReference>
<dbReference type="AlphaFoldDB" id="A0A329R820"/>
<evidence type="ECO:0000313" key="5">
    <source>
        <dbReference type="EMBL" id="KAG2960971.1"/>
    </source>
</evidence>
<reference evidence="7 8" key="1">
    <citation type="submission" date="2018-01" db="EMBL/GenBank/DDBJ databases">
        <title>Draft genome of the strawberry crown rot pathogen Phytophthora cactorum.</title>
        <authorList>
            <person name="Armitage A.D."/>
            <person name="Lysoe E."/>
            <person name="Nellist C.F."/>
            <person name="Harrison R.J."/>
            <person name="Brurberg M.B."/>
        </authorList>
    </citation>
    <scope>NUCLEOTIDE SEQUENCE [LARGE SCALE GENOMIC DNA]</scope>
    <source>
        <strain evidence="7 8">10300</strain>
    </source>
</reference>
<dbReference type="EMBL" id="RCMV01000778">
    <property type="protein sequence ID" value="KAG3212998.1"/>
    <property type="molecule type" value="Genomic_DNA"/>
</dbReference>
<evidence type="ECO:0000313" key="3">
    <source>
        <dbReference type="EMBL" id="KAG2897930.1"/>
    </source>
</evidence>
<sequence length="58" mass="6221">MQASHPAPPDYLDVGGDGLDGGLGSFEKDQQVDEAKEDESDNAEDKEEIVLLTVPANY</sequence>
<dbReference type="Proteomes" id="UP000697107">
    <property type="component" value="Unassembled WGS sequence"/>
</dbReference>